<keyword evidence="5 10" id="KW-0067">ATP-binding</keyword>
<dbReference type="Gene3D" id="3.40.50.620">
    <property type="entry name" value="HUPs"/>
    <property type="match status" value="1"/>
</dbReference>
<name>A0A9P9D5T2_9PLEO</name>
<dbReference type="SUPFAM" id="SSF47323">
    <property type="entry name" value="Anticodon-binding domain of a subclass of class I aminoacyl-tRNA synthetases"/>
    <property type="match status" value="1"/>
</dbReference>
<feature type="coiled-coil region" evidence="11">
    <location>
        <begin position="334"/>
        <end position="361"/>
    </location>
</feature>
<dbReference type="Gene3D" id="3.30.1360.70">
    <property type="entry name" value="Arginyl tRNA synthetase N-terminal domain"/>
    <property type="match status" value="1"/>
</dbReference>
<dbReference type="SUPFAM" id="SSF55190">
    <property type="entry name" value="Arginyl-tRNA synthetase (ArgRS), N-terminal 'additional' domain"/>
    <property type="match status" value="1"/>
</dbReference>
<protein>
    <recommendedName>
        <fullName evidence="2">arginine--tRNA ligase</fullName>
        <ecNumber evidence="2">6.1.1.19</ecNumber>
    </recommendedName>
    <alternativeName>
        <fullName evidence="8">Arginyl-tRNA synthetase</fullName>
    </alternativeName>
</protein>
<dbReference type="GO" id="GO:0005524">
    <property type="term" value="F:ATP binding"/>
    <property type="evidence" value="ECO:0007669"/>
    <property type="project" value="UniProtKB-KW"/>
</dbReference>
<dbReference type="FunFam" id="1.10.730.10:FF:000006">
    <property type="entry name" value="Arginyl-tRNA synthetase 2, mitochondrial"/>
    <property type="match status" value="1"/>
</dbReference>
<dbReference type="InterPro" id="IPR001412">
    <property type="entry name" value="aa-tRNA-synth_I_CS"/>
</dbReference>
<keyword evidence="3 10" id="KW-0436">Ligase</keyword>
<dbReference type="InterPro" id="IPR008909">
    <property type="entry name" value="DALR_anticod-bd"/>
</dbReference>
<comment type="catalytic activity">
    <reaction evidence="9">
        <text>tRNA(Arg) + L-arginine + ATP = L-arginyl-tRNA(Arg) + AMP + diphosphate</text>
        <dbReference type="Rhea" id="RHEA:20301"/>
        <dbReference type="Rhea" id="RHEA-COMP:9658"/>
        <dbReference type="Rhea" id="RHEA-COMP:9673"/>
        <dbReference type="ChEBI" id="CHEBI:30616"/>
        <dbReference type="ChEBI" id="CHEBI:32682"/>
        <dbReference type="ChEBI" id="CHEBI:33019"/>
        <dbReference type="ChEBI" id="CHEBI:78442"/>
        <dbReference type="ChEBI" id="CHEBI:78513"/>
        <dbReference type="ChEBI" id="CHEBI:456215"/>
        <dbReference type="EC" id="6.1.1.19"/>
    </reaction>
</comment>
<dbReference type="PRINTS" id="PR01038">
    <property type="entry name" value="TRNASYNTHARG"/>
</dbReference>
<dbReference type="NCBIfam" id="TIGR00456">
    <property type="entry name" value="argS"/>
    <property type="match status" value="1"/>
</dbReference>
<evidence type="ECO:0000256" key="4">
    <source>
        <dbReference type="ARBA" id="ARBA00022741"/>
    </source>
</evidence>
<keyword evidence="7 10" id="KW-0030">Aminoacyl-tRNA synthetase</keyword>
<dbReference type="Proteomes" id="UP000700596">
    <property type="component" value="Unassembled WGS sequence"/>
</dbReference>
<evidence type="ECO:0000256" key="9">
    <source>
        <dbReference type="ARBA" id="ARBA00049339"/>
    </source>
</evidence>
<evidence type="ECO:0000256" key="10">
    <source>
        <dbReference type="RuleBase" id="RU363038"/>
    </source>
</evidence>
<dbReference type="InterPro" id="IPR014729">
    <property type="entry name" value="Rossmann-like_a/b/a_fold"/>
</dbReference>
<evidence type="ECO:0000256" key="8">
    <source>
        <dbReference type="ARBA" id="ARBA00033033"/>
    </source>
</evidence>
<dbReference type="CDD" id="cd07956">
    <property type="entry name" value="Anticodon_Ia_Arg"/>
    <property type="match status" value="1"/>
</dbReference>
<dbReference type="AlphaFoldDB" id="A0A9P9D5T2"/>
<dbReference type="PANTHER" id="PTHR11956:SF11">
    <property type="entry name" value="ARGININE--TRNA LIGASE, MITOCHONDRIAL-RELATED"/>
    <property type="match status" value="1"/>
</dbReference>
<sequence>MQRAFFPAPTLFFNSYPSAFSRPLATTTHYLSPLTHHRGLTSTHTSATSLACLSHRYKVLTPACKPTVTSFTPKRAFSRTLPRAFASPYNMDFNSNSPGATLTVDDLANVLQKVGLDAVPQQPNTYPTLNPFDIFRAHITDLLSQQTGVDKAIIYPTLAWTAKPENGDLQLAVPALRLKRKDLKEFAKEIGDGFPESPLIEKVIVNGTWVGFFFKPAALTALVVPQILKAGPSYGFNHNLGLKDISNPDSGRKKVIVEFSSPNIAKPFHAGHLRSTIIGGFLANLYEGAGWEVIRMNYLGDWGKQYGVLAVGFDRFGSEQELANNPIGHLYDVYVAISKISKEEEEQLKALKENLTKAGQEGTEKSELEAKIKSIETEGVDQSARDYFKRMVDGEQKALDIWKKFRDLSIVKYKETYARLNIRYDVYSGESQVKDQSMEDASKIMLEKGVSENSEGAVIVDFQKKGFKKLGKAIVKKKDGTSLYLTRDIGAVFERFELYKFDKMIYVVASQQDLHLAQLFKIEELMGRKDVSEKCQHINFGMVRGMSTRKGTAKFLDDILRDAQEEMHDVMKKNDAKYALVENPEKTADTLGISAVMVQDMKGKRVNDYDFDMKRMVSFEGDTGPYLQYAHARLCSILRRANTEATKTDTVIPDDLSTVDFSELAETHAADLIRQLASWPDVFLNTVKTQEPSTVLTYLFKLGHAISSSYDHLQVVNIENGVPKSVNVPRLALYSAARQVLNNGMRLLGLSPVERM</sequence>
<dbReference type="OrthoDB" id="68056at2759"/>
<dbReference type="SUPFAM" id="SSF52374">
    <property type="entry name" value="Nucleotidylyl transferase"/>
    <property type="match status" value="1"/>
</dbReference>
<dbReference type="InterPro" id="IPR009080">
    <property type="entry name" value="tRNAsynth_Ia_anticodon-bd"/>
</dbReference>
<dbReference type="PANTHER" id="PTHR11956">
    <property type="entry name" value="ARGINYL-TRNA SYNTHETASE"/>
    <property type="match status" value="1"/>
</dbReference>
<keyword evidence="4 10" id="KW-0547">Nucleotide-binding</keyword>
<dbReference type="EMBL" id="JAGMWT010000019">
    <property type="protein sequence ID" value="KAH7113211.1"/>
    <property type="molecule type" value="Genomic_DNA"/>
</dbReference>
<dbReference type="GO" id="GO:0005739">
    <property type="term" value="C:mitochondrion"/>
    <property type="evidence" value="ECO:0007669"/>
    <property type="project" value="TreeGrafter"/>
</dbReference>
<evidence type="ECO:0000313" key="15">
    <source>
        <dbReference type="Proteomes" id="UP000700596"/>
    </source>
</evidence>
<dbReference type="InterPro" id="IPR035684">
    <property type="entry name" value="ArgRS_core"/>
</dbReference>
<evidence type="ECO:0000259" key="13">
    <source>
        <dbReference type="SMART" id="SM01016"/>
    </source>
</evidence>
<dbReference type="GO" id="GO:0004814">
    <property type="term" value="F:arginine-tRNA ligase activity"/>
    <property type="evidence" value="ECO:0007669"/>
    <property type="project" value="UniProtKB-EC"/>
</dbReference>
<evidence type="ECO:0000256" key="1">
    <source>
        <dbReference type="ARBA" id="ARBA00005594"/>
    </source>
</evidence>
<keyword evidence="11" id="KW-0175">Coiled coil</keyword>
<dbReference type="SMART" id="SM01016">
    <property type="entry name" value="Arg_tRNA_synt_N"/>
    <property type="match status" value="1"/>
</dbReference>
<dbReference type="GO" id="GO:0006420">
    <property type="term" value="P:arginyl-tRNA aminoacylation"/>
    <property type="evidence" value="ECO:0007669"/>
    <property type="project" value="InterPro"/>
</dbReference>
<dbReference type="SMART" id="SM00836">
    <property type="entry name" value="DALR_1"/>
    <property type="match status" value="1"/>
</dbReference>
<dbReference type="Pfam" id="PF00750">
    <property type="entry name" value="tRNA-synt_1d"/>
    <property type="match status" value="1"/>
</dbReference>
<organism evidence="14 15">
    <name type="scientific">Dendryphion nanum</name>
    <dbReference type="NCBI Taxonomy" id="256645"/>
    <lineage>
        <taxon>Eukaryota</taxon>
        <taxon>Fungi</taxon>
        <taxon>Dikarya</taxon>
        <taxon>Ascomycota</taxon>
        <taxon>Pezizomycotina</taxon>
        <taxon>Dothideomycetes</taxon>
        <taxon>Pleosporomycetidae</taxon>
        <taxon>Pleosporales</taxon>
        <taxon>Torulaceae</taxon>
        <taxon>Dendryphion</taxon>
    </lineage>
</organism>
<gene>
    <name evidence="14" type="ORF">B0J11DRAFT_541681</name>
</gene>
<accession>A0A9P9D5T2</accession>
<proteinExistence type="inferred from homology"/>
<comment type="caution">
    <text evidence="14">The sequence shown here is derived from an EMBL/GenBank/DDBJ whole genome shotgun (WGS) entry which is preliminary data.</text>
</comment>
<dbReference type="InterPro" id="IPR001278">
    <property type="entry name" value="Arg-tRNA-ligase"/>
</dbReference>
<comment type="similarity">
    <text evidence="1 10">Belongs to the class-I aminoacyl-tRNA synthetase family.</text>
</comment>
<evidence type="ECO:0000256" key="11">
    <source>
        <dbReference type="SAM" id="Coils"/>
    </source>
</evidence>
<dbReference type="CDD" id="cd00671">
    <property type="entry name" value="ArgRS_core"/>
    <property type="match status" value="1"/>
</dbReference>
<evidence type="ECO:0000256" key="2">
    <source>
        <dbReference type="ARBA" id="ARBA00012837"/>
    </source>
</evidence>
<keyword evidence="15" id="KW-1185">Reference proteome</keyword>
<feature type="domain" description="DALR anticodon binding" evidence="12">
    <location>
        <begin position="627"/>
        <end position="756"/>
    </location>
</feature>
<evidence type="ECO:0000256" key="5">
    <source>
        <dbReference type="ARBA" id="ARBA00022840"/>
    </source>
</evidence>
<dbReference type="Pfam" id="PF05746">
    <property type="entry name" value="DALR_1"/>
    <property type="match status" value="1"/>
</dbReference>
<reference evidence="14" key="1">
    <citation type="journal article" date="2021" name="Nat. Commun.">
        <title>Genetic determinants of endophytism in the Arabidopsis root mycobiome.</title>
        <authorList>
            <person name="Mesny F."/>
            <person name="Miyauchi S."/>
            <person name="Thiergart T."/>
            <person name="Pickel B."/>
            <person name="Atanasova L."/>
            <person name="Karlsson M."/>
            <person name="Huettel B."/>
            <person name="Barry K.W."/>
            <person name="Haridas S."/>
            <person name="Chen C."/>
            <person name="Bauer D."/>
            <person name="Andreopoulos W."/>
            <person name="Pangilinan J."/>
            <person name="LaButti K."/>
            <person name="Riley R."/>
            <person name="Lipzen A."/>
            <person name="Clum A."/>
            <person name="Drula E."/>
            <person name="Henrissat B."/>
            <person name="Kohler A."/>
            <person name="Grigoriev I.V."/>
            <person name="Martin F.M."/>
            <person name="Hacquard S."/>
        </authorList>
    </citation>
    <scope>NUCLEOTIDE SEQUENCE</scope>
    <source>
        <strain evidence="14">MPI-CAGE-CH-0243</strain>
    </source>
</reference>
<feature type="domain" description="Arginyl tRNA synthetase N-terminal" evidence="13">
    <location>
        <begin position="133"/>
        <end position="214"/>
    </location>
</feature>
<dbReference type="Gene3D" id="1.10.730.10">
    <property type="entry name" value="Isoleucyl-tRNA Synthetase, Domain 1"/>
    <property type="match status" value="1"/>
</dbReference>
<evidence type="ECO:0000259" key="12">
    <source>
        <dbReference type="SMART" id="SM00836"/>
    </source>
</evidence>
<evidence type="ECO:0000313" key="14">
    <source>
        <dbReference type="EMBL" id="KAH7113211.1"/>
    </source>
</evidence>
<keyword evidence="6 10" id="KW-0648">Protein biosynthesis</keyword>
<evidence type="ECO:0000256" key="3">
    <source>
        <dbReference type="ARBA" id="ARBA00022598"/>
    </source>
</evidence>
<dbReference type="InterPro" id="IPR036695">
    <property type="entry name" value="Arg-tRNA-synth_N_sf"/>
</dbReference>
<dbReference type="EC" id="6.1.1.19" evidence="2"/>
<dbReference type="GO" id="GO:0032543">
    <property type="term" value="P:mitochondrial translation"/>
    <property type="evidence" value="ECO:0007669"/>
    <property type="project" value="TreeGrafter"/>
</dbReference>
<evidence type="ECO:0000256" key="7">
    <source>
        <dbReference type="ARBA" id="ARBA00023146"/>
    </source>
</evidence>
<dbReference type="PROSITE" id="PS00178">
    <property type="entry name" value="AA_TRNA_LIGASE_I"/>
    <property type="match status" value="1"/>
</dbReference>
<evidence type="ECO:0000256" key="6">
    <source>
        <dbReference type="ARBA" id="ARBA00022917"/>
    </source>
</evidence>
<dbReference type="InterPro" id="IPR005148">
    <property type="entry name" value="Arg-tRNA-synth_N"/>
</dbReference>